<protein>
    <submittedName>
        <fullName evidence="1">Uncharacterized protein</fullName>
    </submittedName>
</protein>
<comment type="caution">
    <text evidence="1">The sequence shown here is derived from an EMBL/GenBank/DDBJ whole genome shotgun (WGS) entry which is preliminary data.</text>
</comment>
<organism evidence="1">
    <name type="scientific">marine sediment metagenome</name>
    <dbReference type="NCBI Taxonomy" id="412755"/>
    <lineage>
        <taxon>unclassified sequences</taxon>
        <taxon>metagenomes</taxon>
        <taxon>ecological metagenomes</taxon>
    </lineage>
</organism>
<dbReference type="SUPFAM" id="SSF110849">
    <property type="entry name" value="ParB/Sulfiredoxin"/>
    <property type="match status" value="1"/>
</dbReference>
<dbReference type="Gene3D" id="3.90.1530.10">
    <property type="entry name" value="Conserved hypothetical protein from pyrococcus furiosus pfu- 392566-001, ParB domain"/>
    <property type="match status" value="1"/>
</dbReference>
<dbReference type="InterPro" id="IPR036086">
    <property type="entry name" value="ParB/Sulfiredoxin_sf"/>
</dbReference>
<sequence>MSEFKLPNGSMTSIELIETDVLLVEYNAKRYFQYVSLFSKEQNNIRSMKISPMYKFILEYTICGIGGKKFDYVNTKYYEMQRAYGRSHSQAMVKMSNFIKLFRDIRINGLNKIPFIIPDGNGLYQIKDGHHRIACCMVLNKKKVPCRILREKIIN</sequence>
<dbReference type="AlphaFoldDB" id="A0A0F9IZR4"/>
<dbReference type="EMBL" id="LAZR01019442">
    <property type="protein sequence ID" value="KKL92517.1"/>
    <property type="molecule type" value="Genomic_DNA"/>
</dbReference>
<gene>
    <name evidence="1" type="ORF">LCGC14_1883890</name>
</gene>
<name>A0A0F9IZR4_9ZZZZ</name>
<proteinExistence type="predicted"/>
<accession>A0A0F9IZR4</accession>
<evidence type="ECO:0000313" key="1">
    <source>
        <dbReference type="EMBL" id="KKL92517.1"/>
    </source>
</evidence>
<reference evidence="1" key="1">
    <citation type="journal article" date="2015" name="Nature">
        <title>Complex archaea that bridge the gap between prokaryotes and eukaryotes.</title>
        <authorList>
            <person name="Spang A."/>
            <person name="Saw J.H."/>
            <person name="Jorgensen S.L."/>
            <person name="Zaremba-Niedzwiedzka K."/>
            <person name="Martijn J."/>
            <person name="Lind A.E."/>
            <person name="van Eijk R."/>
            <person name="Schleper C."/>
            <person name="Guy L."/>
            <person name="Ettema T.J."/>
        </authorList>
    </citation>
    <scope>NUCLEOTIDE SEQUENCE</scope>
</reference>